<evidence type="ECO:0000256" key="4">
    <source>
        <dbReference type="PIRSR" id="PIRSR600407-1"/>
    </source>
</evidence>
<keyword evidence="7" id="KW-0812">Transmembrane</keyword>
<keyword evidence="7" id="KW-0472">Membrane</keyword>
<reference evidence="8 9" key="1">
    <citation type="journal article" date="2018" name="Sci. Rep.">
        <title>Comparative analysis of the Pocillopora damicornis genome highlights role of immune system in coral evolution.</title>
        <authorList>
            <person name="Cunning R."/>
            <person name="Bay R.A."/>
            <person name="Gillette P."/>
            <person name="Baker A.C."/>
            <person name="Traylor-Knowles N."/>
        </authorList>
    </citation>
    <scope>NUCLEOTIDE SEQUENCE [LARGE SCALE GENOMIC DNA]</scope>
    <source>
        <strain evidence="8">RSMAS</strain>
        <tissue evidence="8">Whole animal</tissue>
    </source>
</reference>
<dbReference type="PROSITE" id="PS01238">
    <property type="entry name" value="GDA1_CD39_NTPASE"/>
    <property type="match status" value="1"/>
</dbReference>
<dbReference type="FunFam" id="3.30.420.40:FF:000052">
    <property type="entry name" value="Ectonucleoside triphosphate diphosphohydrolase 5"/>
    <property type="match status" value="1"/>
</dbReference>
<keyword evidence="7" id="KW-1133">Transmembrane helix</keyword>
<evidence type="ECO:0000256" key="1">
    <source>
        <dbReference type="ARBA" id="ARBA00009283"/>
    </source>
</evidence>
<organism evidence="8 9">
    <name type="scientific">Pocillopora damicornis</name>
    <name type="common">Cauliflower coral</name>
    <name type="synonym">Millepora damicornis</name>
    <dbReference type="NCBI Taxonomy" id="46731"/>
    <lineage>
        <taxon>Eukaryota</taxon>
        <taxon>Metazoa</taxon>
        <taxon>Cnidaria</taxon>
        <taxon>Anthozoa</taxon>
        <taxon>Hexacorallia</taxon>
        <taxon>Scleractinia</taxon>
        <taxon>Astrocoeniina</taxon>
        <taxon>Pocilloporidae</taxon>
        <taxon>Pocillopora</taxon>
    </lineage>
</organism>
<dbReference type="InterPro" id="IPR000407">
    <property type="entry name" value="GDA1_CD39_NTPase"/>
</dbReference>
<dbReference type="STRING" id="46731.A0A3M6TYB5"/>
<evidence type="ECO:0000256" key="2">
    <source>
        <dbReference type="ARBA" id="ARBA00022801"/>
    </source>
</evidence>
<proteinExistence type="inferred from homology"/>
<dbReference type="GO" id="GO:0017110">
    <property type="term" value="F:nucleoside diphosphate phosphatase activity"/>
    <property type="evidence" value="ECO:0007669"/>
    <property type="project" value="UniProtKB-EC"/>
</dbReference>
<evidence type="ECO:0000256" key="3">
    <source>
        <dbReference type="ARBA" id="ARBA00038863"/>
    </source>
</evidence>
<dbReference type="PANTHER" id="PTHR11782:SF127">
    <property type="entry name" value="NTPASE, ISOFORM F"/>
    <property type="match status" value="1"/>
</dbReference>
<dbReference type="CDD" id="cd24046">
    <property type="entry name" value="ASKHA_NBD_NTPDase5-like"/>
    <property type="match status" value="1"/>
</dbReference>
<evidence type="ECO:0000313" key="9">
    <source>
        <dbReference type="Proteomes" id="UP000275408"/>
    </source>
</evidence>
<feature type="binding site" evidence="5">
    <location>
        <begin position="225"/>
        <end position="229"/>
    </location>
    <ligand>
        <name>ATP</name>
        <dbReference type="ChEBI" id="CHEBI:30616"/>
    </ligand>
</feature>
<dbReference type="Pfam" id="PF01150">
    <property type="entry name" value="GDA1_CD39"/>
    <property type="match status" value="1"/>
</dbReference>
<feature type="active site" description="Proton acceptor" evidence="4">
    <location>
        <position position="195"/>
    </location>
</feature>
<dbReference type="Gene3D" id="3.30.420.150">
    <property type="entry name" value="Exopolyphosphatase. Domain 2"/>
    <property type="match status" value="1"/>
</dbReference>
<evidence type="ECO:0000256" key="6">
    <source>
        <dbReference type="RuleBase" id="RU003833"/>
    </source>
</evidence>
<dbReference type="PANTHER" id="PTHR11782">
    <property type="entry name" value="ADENOSINE/GUANOSINE DIPHOSPHATASE"/>
    <property type="match status" value="1"/>
</dbReference>
<gene>
    <name evidence="8" type="ORF">pdam_00000679</name>
</gene>
<evidence type="ECO:0000313" key="8">
    <source>
        <dbReference type="EMBL" id="RMX46370.1"/>
    </source>
</evidence>
<dbReference type="OrthoDB" id="6372431at2759"/>
<evidence type="ECO:0000256" key="5">
    <source>
        <dbReference type="PIRSR" id="PIRSR600407-2"/>
    </source>
</evidence>
<keyword evidence="5" id="KW-0067">ATP-binding</keyword>
<evidence type="ECO:0000256" key="7">
    <source>
        <dbReference type="SAM" id="Phobius"/>
    </source>
</evidence>
<dbReference type="AlphaFoldDB" id="A0A3M6TYB5"/>
<keyword evidence="2 6" id="KW-0378">Hydrolase</keyword>
<feature type="transmembrane region" description="Helical" evidence="7">
    <location>
        <begin position="32"/>
        <end position="50"/>
    </location>
</feature>
<dbReference type="GO" id="GO:0005524">
    <property type="term" value="F:ATP binding"/>
    <property type="evidence" value="ECO:0007669"/>
    <property type="project" value="UniProtKB-KW"/>
</dbReference>
<dbReference type="OMA" id="ECREIAL"/>
<comment type="similarity">
    <text evidence="1 6">Belongs to the GDA1/CD39 NTPase family.</text>
</comment>
<comment type="caution">
    <text evidence="8">The sequence shown here is derived from an EMBL/GenBank/DDBJ whole genome shotgun (WGS) entry which is preliminary data.</text>
</comment>
<dbReference type="Proteomes" id="UP000275408">
    <property type="component" value="Unassembled WGS sequence"/>
</dbReference>
<dbReference type="Gene3D" id="3.30.420.40">
    <property type="match status" value="1"/>
</dbReference>
<name>A0A3M6TYB5_POCDA</name>
<protein>
    <recommendedName>
        <fullName evidence="3">nucleoside diphosphate phosphatase</fullName>
        <ecNumber evidence="3">3.6.1.6</ecNumber>
    </recommendedName>
</protein>
<accession>A0A3M6TYB5</accession>
<dbReference type="EMBL" id="RCHS01002704">
    <property type="protein sequence ID" value="RMX46370.1"/>
    <property type="molecule type" value="Genomic_DNA"/>
</dbReference>
<sequence length="444" mass="49135">MPSSTTSVAKLPGEADMVAPPHRIYNIRGCRVVTLTFFVLFTALLFYVSFADVSIPKLLYLTPKQSSLAEVHGIMFDAGSTGSRIHVFTFVRGKGGQLELSNEFFHEVKPGLSSYADNPKQGSQSIERLLQKSEDIIPKQRWKYTPVALKATAGLRLLPSNSSKQLLEEVRRLFQESPYHFSQESNVDIMDGPDEGLFAWITVNFLLGGLKSDDSKLFGTLDLGGGSTQITLCPVHQETLQEAPVGFRRYLTIAKRKFPLYTHSYLGLGLMAARTAILESGTAGNGVDVKLSPCIHYNFRGSWKFGIHKSIEISGDSRYGYSGCLEDAKKVLAKFQVHKPVGIDSIQMYAFSYYYDRAVDLGLIDLEKGGTITVGQFKEGAEQACSNESKTSPYLCLDSTYIVALLMEGFGFTEERKLTLKKKIDGVEVSWALGATLDLFDKMT</sequence>
<keyword evidence="9" id="KW-1185">Reference proteome</keyword>
<dbReference type="EC" id="3.6.1.6" evidence="3"/>
<keyword evidence="5" id="KW-0547">Nucleotide-binding</keyword>